<dbReference type="AlphaFoldDB" id="A0AAN5CT14"/>
<keyword evidence="3" id="KW-1185">Reference proteome</keyword>
<proteinExistence type="predicted"/>
<evidence type="ECO:0000313" key="2">
    <source>
        <dbReference type="EMBL" id="GMR49582.1"/>
    </source>
</evidence>
<organism evidence="2 3">
    <name type="scientific">Pristionchus mayeri</name>
    <dbReference type="NCBI Taxonomy" id="1317129"/>
    <lineage>
        <taxon>Eukaryota</taxon>
        <taxon>Metazoa</taxon>
        <taxon>Ecdysozoa</taxon>
        <taxon>Nematoda</taxon>
        <taxon>Chromadorea</taxon>
        <taxon>Rhabditida</taxon>
        <taxon>Rhabditina</taxon>
        <taxon>Diplogasteromorpha</taxon>
        <taxon>Diplogasteroidea</taxon>
        <taxon>Neodiplogasteridae</taxon>
        <taxon>Pristionchus</taxon>
    </lineage>
</organism>
<feature type="domain" description="Serine-threonine/tyrosine-protein kinase catalytic" evidence="1">
    <location>
        <begin position="3"/>
        <end position="82"/>
    </location>
</feature>
<reference evidence="3" key="1">
    <citation type="submission" date="2022-10" db="EMBL/GenBank/DDBJ databases">
        <title>Genome assembly of Pristionchus species.</title>
        <authorList>
            <person name="Yoshida K."/>
            <person name="Sommer R.J."/>
        </authorList>
    </citation>
    <scope>NUCLEOTIDE SEQUENCE [LARGE SCALE GENOMIC DNA]</scope>
    <source>
        <strain evidence="3">RS5460</strain>
    </source>
</reference>
<sequence>LTDPLHHGSFGDYVARAVYTPEKIKVVTKIVRILDRRSGENDGRSMDDILHKMDIAGRMKHENVAQLYGFVIEEMTCYMLMEP</sequence>
<protein>
    <recommendedName>
        <fullName evidence="1">Serine-threonine/tyrosine-protein kinase catalytic domain-containing protein</fullName>
    </recommendedName>
</protein>
<dbReference type="EMBL" id="BTRK01000004">
    <property type="protein sequence ID" value="GMR49582.1"/>
    <property type="molecule type" value="Genomic_DNA"/>
</dbReference>
<comment type="caution">
    <text evidence="2">The sequence shown here is derived from an EMBL/GenBank/DDBJ whole genome shotgun (WGS) entry which is preliminary data.</text>
</comment>
<feature type="non-terminal residue" evidence="2">
    <location>
        <position position="1"/>
    </location>
</feature>
<dbReference type="Gene3D" id="3.30.200.20">
    <property type="entry name" value="Phosphorylase Kinase, domain 1"/>
    <property type="match status" value="1"/>
</dbReference>
<accession>A0AAN5CT14</accession>
<feature type="non-terminal residue" evidence="2">
    <location>
        <position position="83"/>
    </location>
</feature>
<evidence type="ECO:0000313" key="3">
    <source>
        <dbReference type="Proteomes" id="UP001328107"/>
    </source>
</evidence>
<dbReference type="Pfam" id="PF07714">
    <property type="entry name" value="PK_Tyr_Ser-Thr"/>
    <property type="match status" value="1"/>
</dbReference>
<dbReference type="InterPro" id="IPR011009">
    <property type="entry name" value="Kinase-like_dom_sf"/>
</dbReference>
<dbReference type="SUPFAM" id="SSF56112">
    <property type="entry name" value="Protein kinase-like (PK-like)"/>
    <property type="match status" value="1"/>
</dbReference>
<gene>
    <name evidence="2" type="ORF">PMAYCL1PPCAC_19777</name>
</gene>
<dbReference type="GO" id="GO:0004672">
    <property type="term" value="F:protein kinase activity"/>
    <property type="evidence" value="ECO:0007669"/>
    <property type="project" value="InterPro"/>
</dbReference>
<name>A0AAN5CT14_9BILA</name>
<dbReference type="Proteomes" id="UP001328107">
    <property type="component" value="Unassembled WGS sequence"/>
</dbReference>
<evidence type="ECO:0000259" key="1">
    <source>
        <dbReference type="Pfam" id="PF07714"/>
    </source>
</evidence>
<dbReference type="InterPro" id="IPR001245">
    <property type="entry name" value="Ser-Thr/Tyr_kinase_cat_dom"/>
</dbReference>